<name>A0A5C6AQL5_9BACT</name>
<sequence>MNRPMTIPIQTVHGVCHPVVVQPIPSEPAEAEESTTTQLYRDETAARLIQNNKKATVARKNRR</sequence>
<proteinExistence type="predicted"/>
<comment type="caution">
    <text evidence="1">The sequence shown here is derived from an EMBL/GenBank/DDBJ whole genome shotgun (WGS) entry which is preliminary data.</text>
</comment>
<organism evidence="1 2">
    <name type="scientific">Neorhodopirellula pilleata</name>
    <dbReference type="NCBI Taxonomy" id="2714738"/>
    <lineage>
        <taxon>Bacteria</taxon>
        <taxon>Pseudomonadati</taxon>
        <taxon>Planctomycetota</taxon>
        <taxon>Planctomycetia</taxon>
        <taxon>Pirellulales</taxon>
        <taxon>Pirellulaceae</taxon>
        <taxon>Neorhodopirellula</taxon>
    </lineage>
</organism>
<evidence type="ECO:0000313" key="1">
    <source>
        <dbReference type="EMBL" id="TWU01509.1"/>
    </source>
</evidence>
<reference evidence="1 2" key="1">
    <citation type="submission" date="2019-02" db="EMBL/GenBank/DDBJ databases">
        <title>Deep-cultivation of Planctomycetes and their phenomic and genomic characterization uncovers novel biology.</title>
        <authorList>
            <person name="Wiegand S."/>
            <person name="Jogler M."/>
            <person name="Boedeker C."/>
            <person name="Pinto D."/>
            <person name="Vollmers J."/>
            <person name="Rivas-Marin E."/>
            <person name="Kohn T."/>
            <person name="Peeters S.H."/>
            <person name="Heuer A."/>
            <person name="Rast P."/>
            <person name="Oberbeckmann S."/>
            <person name="Bunk B."/>
            <person name="Jeske O."/>
            <person name="Meyerdierks A."/>
            <person name="Storesund J.E."/>
            <person name="Kallscheuer N."/>
            <person name="Luecker S."/>
            <person name="Lage O.M."/>
            <person name="Pohl T."/>
            <person name="Merkel B.J."/>
            <person name="Hornburger P."/>
            <person name="Mueller R.-W."/>
            <person name="Bruemmer F."/>
            <person name="Labrenz M."/>
            <person name="Spormann A.M."/>
            <person name="Op Den Camp H."/>
            <person name="Overmann J."/>
            <person name="Amann R."/>
            <person name="Jetten M.S.M."/>
            <person name="Mascher T."/>
            <person name="Medema M.H."/>
            <person name="Devos D.P."/>
            <person name="Kaster A.-K."/>
            <person name="Ovreas L."/>
            <person name="Rohde M."/>
            <person name="Galperin M.Y."/>
            <person name="Jogler C."/>
        </authorList>
    </citation>
    <scope>NUCLEOTIDE SEQUENCE [LARGE SCALE GENOMIC DNA]</scope>
    <source>
        <strain evidence="1 2">Pla100</strain>
    </source>
</reference>
<keyword evidence="2" id="KW-1185">Reference proteome</keyword>
<protein>
    <submittedName>
        <fullName evidence="1">Uncharacterized protein</fullName>
    </submittedName>
</protein>
<gene>
    <name evidence="1" type="ORF">Pla100_12440</name>
</gene>
<dbReference type="EMBL" id="SJPM01000002">
    <property type="protein sequence ID" value="TWU01509.1"/>
    <property type="molecule type" value="Genomic_DNA"/>
</dbReference>
<evidence type="ECO:0000313" key="2">
    <source>
        <dbReference type="Proteomes" id="UP000316213"/>
    </source>
</evidence>
<accession>A0A5C6AQL5</accession>
<dbReference type="AlphaFoldDB" id="A0A5C6AQL5"/>
<dbReference type="Proteomes" id="UP000316213">
    <property type="component" value="Unassembled WGS sequence"/>
</dbReference>